<name>C1D2G4_DEIDV</name>
<geneLocation type="plasmid" evidence="2">
    <name>pDeide1</name>
</geneLocation>
<keyword evidence="1" id="KW-0614">Plasmid</keyword>
<protein>
    <submittedName>
        <fullName evidence="1">Uncharacterized protein</fullName>
    </submittedName>
</protein>
<accession>C1D2G4</accession>
<dbReference type="HOGENOM" id="CLU_1841827_0_0_0"/>
<dbReference type="Proteomes" id="UP000002208">
    <property type="component" value="Plasmid 1"/>
</dbReference>
<keyword evidence="2" id="KW-1185">Reference proteome</keyword>
<dbReference type="RefSeq" id="WP_041227753.1">
    <property type="nucleotide sequence ID" value="NC_012527.1"/>
</dbReference>
<organism evidence="1 2">
    <name type="scientific">Deinococcus deserti (strain DSM 17065 / CIP 109153 / LMG 22923 / VCD115)</name>
    <dbReference type="NCBI Taxonomy" id="546414"/>
    <lineage>
        <taxon>Bacteria</taxon>
        <taxon>Thermotogati</taxon>
        <taxon>Deinococcota</taxon>
        <taxon>Deinococci</taxon>
        <taxon>Deinococcales</taxon>
        <taxon>Deinococcaceae</taxon>
        <taxon>Deinococcus</taxon>
    </lineage>
</organism>
<reference evidence="1 2" key="1">
    <citation type="journal article" date="2009" name="PLoS Genet.">
        <title>Alliance of proteomics and genomics to unravel the specificities of Sahara bacterium Deinococcus deserti.</title>
        <authorList>
            <person name="de Groot A."/>
            <person name="Dulermo R."/>
            <person name="Ortet P."/>
            <person name="Blanchard L."/>
            <person name="Guerin P."/>
            <person name="Fernandez B."/>
            <person name="Vacherie B."/>
            <person name="Dossat C."/>
            <person name="Jolivet E."/>
            <person name="Siguier P."/>
            <person name="Chandler M."/>
            <person name="Barakat M."/>
            <person name="Dedieu A."/>
            <person name="Barbe V."/>
            <person name="Heulin T."/>
            <person name="Sommer S."/>
            <person name="Achouak W."/>
            <person name="Armengaud J."/>
        </authorList>
    </citation>
    <scope>NUCLEOTIDE SEQUENCE [LARGE SCALE GENOMIC DNA]</scope>
    <source>
        <strain evidence="2">DSM 17065 / CIP 109153 / LMG 22923 / VCD115</strain>
        <plasmid evidence="2">pDeide1</plasmid>
    </source>
</reference>
<dbReference type="AlphaFoldDB" id="C1D2G4"/>
<dbReference type="EMBL" id="CP001115">
    <property type="protein sequence ID" value="ACO47603.2"/>
    <property type="molecule type" value="Genomic_DNA"/>
</dbReference>
<evidence type="ECO:0000313" key="2">
    <source>
        <dbReference type="Proteomes" id="UP000002208"/>
    </source>
</evidence>
<dbReference type="KEGG" id="ddr:Deide_1p01581"/>
<evidence type="ECO:0000313" key="1">
    <source>
        <dbReference type="EMBL" id="ACO47603.2"/>
    </source>
</evidence>
<sequence>MPRLTPDETTAVLKRHQQMRGGVLRLARLRYETALHPPTPDLVVQLDAPDLDSSSGWCRMSLTLEGVATLWLREDEATNMVLLGGLAIVYAGDRVYVDFSPPAVDGYDLTDFSTSTFSVSAKALWVQVSPLDAAVPDPA</sequence>
<proteinExistence type="predicted"/>
<gene>
    <name evidence="1" type="ordered locus">Deide_1p01581</name>
</gene>